<evidence type="ECO:0000313" key="2">
    <source>
        <dbReference type="Proteomes" id="UP000001075"/>
    </source>
</evidence>
<protein>
    <submittedName>
        <fullName evidence="1">Uncharacterized protein</fullName>
    </submittedName>
</protein>
<dbReference type="InParanoid" id="G3H108"/>
<dbReference type="AlphaFoldDB" id="G3H108"/>
<sequence length="52" mass="6176">MIHAKLQLSMSVKYLRDAFWYTVSTTTLLQNRNKSYTKRLNLRLLFSIIKGI</sequence>
<gene>
    <name evidence="1" type="ORF">I79_003828</name>
</gene>
<accession>G3H108</accession>
<dbReference type="Proteomes" id="UP000001075">
    <property type="component" value="Unassembled WGS sequence"/>
</dbReference>
<name>G3H108_CRIGR</name>
<reference evidence="2" key="1">
    <citation type="journal article" date="2011" name="Nat. Biotechnol.">
        <title>The genomic sequence of the Chinese hamster ovary (CHO)-K1 cell line.</title>
        <authorList>
            <person name="Xu X."/>
            <person name="Nagarajan H."/>
            <person name="Lewis N.E."/>
            <person name="Pan S."/>
            <person name="Cai Z."/>
            <person name="Liu X."/>
            <person name="Chen W."/>
            <person name="Xie M."/>
            <person name="Wang W."/>
            <person name="Hammond S."/>
            <person name="Andersen M.R."/>
            <person name="Neff N."/>
            <person name="Passarelli B."/>
            <person name="Koh W."/>
            <person name="Fan H.C."/>
            <person name="Wang J."/>
            <person name="Gui Y."/>
            <person name="Lee K.H."/>
            <person name="Betenbaugh M.J."/>
            <person name="Quake S.R."/>
            <person name="Famili I."/>
            <person name="Palsson B.O."/>
            <person name="Wang J."/>
        </authorList>
    </citation>
    <scope>NUCLEOTIDE SEQUENCE [LARGE SCALE GENOMIC DNA]</scope>
    <source>
        <strain evidence="2">CHO K1 cell line</strain>
    </source>
</reference>
<dbReference type="EMBL" id="JH000098">
    <property type="protein sequence ID" value="EGV97268.1"/>
    <property type="molecule type" value="Genomic_DNA"/>
</dbReference>
<organism evidence="1 2">
    <name type="scientific">Cricetulus griseus</name>
    <name type="common">Chinese hamster</name>
    <name type="synonym">Cricetulus barabensis griseus</name>
    <dbReference type="NCBI Taxonomy" id="10029"/>
    <lineage>
        <taxon>Eukaryota</taxon>
        <taxon>Metazoa</taxon>
        <taxon>Chordata</taxon>
        <taxon>Craniata</taxon>
        <taxon>Vertebrata</taxon>
        <taxon>Euteleostomi</taxon>
        <taxon>Mammalia</taxon>
        <taxon>Eutheria</taxon>
        <taxon>Euarchontoglires</taxon>
        <taxon>Glires</taxon>
        <taxon>Rodentia</taxon>
        <taxon>Myomorpha</taxon>
        <taxon>Muroidea</taxon>
        <taxon>Cricetidae</taxon>
        <taxon>Cricetinae</taxon>
        <taxon>Cricetulus</taxon>
    </lineage>
</organism>
<proteinExistence type="predicted"/>
<evidence type="ECO:0000313" key="1">
    <source>
        <dbReference type="EMBL" id="EGV97268.1"/>
    </source>
</evidence>